<dbReference type="Pfam" id="PF00149">
    <property type="entry name" value="Metallophos"/>
    <property type="match status" value="1"/>
</dbReference>
<evidence type="ECO:0000256" key="4">
    <source>
        <dbReference type="SAM" id="MobiDB-lite"/>
    </source>
</evidence>
<evidence type="ECO:0000256" key="1">
    <source>
        <dbReference type="ARBA" id="ARBA00001936"/>
    </source>
</evidence>
<name>A0ABR2D806_9ROSI</name>
<keyword evidence="7" id="KW-1185">Reference proteome</keyword>
<dbReference type="Gene3D" id="3.60.21.10">
    <property type="match status" value="1"/>
</dbReference>
<evidence type="ECO:0000313" key="7">
    <source>
        <dbReference type="Proteomes" id="UP001472677"/>
    </source>
</evidence>
<dbReference type="SUPFAM" id="SSF56300">
    <property type="entry name" value="Metallo-dependent phosphatases"/>
    <property type="match status" value="1"/>
</dbReference>
<comment type="caution">
    <text evidence="6">The sequence shown here is derived from an EMBL/GenBank/DDBJ whole genome shotgun (WGS) entry which is preliminary data.</text>
</comment>
<keyword evidence="2" id="KW-0479">Metal-binding</keyword>
<sequence>MVVGELHEQLHDLLFLFQEADFPSGNRIFVFNGDYVDRGAWGLRIFLLLLASKNGSESHENYGVSFLGSKNNHENKSANEGNTGEEVDG</sequence>
<evidence type="ECO:0000313" key="6">
    <source>
        <dbReference type="EMBL" id="KAK8530875.1"/>
    </source>
</evidence>
<reference evidence="6 7" key="1">
    <citation type="journal article" date="2024" name="G3 (Bethesda)">
        <title>Genome assembly of Hibiscus sabdariffa L. provides insights into metabolisms of medicinal natural products.</title>
        <authorList>
            <person name="Kim T."/>
        </authorList>
    </citation>
    <scope>NUCLEOTIDE SEQUENCE [LARGE SCALE GENOMIC DNA]</scope>
    <source>
        <strain evidence="6">TK-2024</strain>
        <tissue evidence="6">Old leaves</tissue>
    </source>
</reference>
<comment type="cofactor">
    <cofactor evidence="1">
        <name>Mn(2+)</name>
        <dbReference type="ChEBI" id="CHEBI:29035"/>
    </cofactor>
</comment>
<dbReference type="InterPro" id="IPR004843">
    <property type="entry name" value="Calcineurin-like_PHP"/>
</dbReference>
<dbReference type="InterPro" id="IPR051134">
    <property type="entry name" value="PPP_phosphatase"/>
</dbReference>
<dbReference type="PANTHER" id="PTHR45668:SF9">
    <property type="entry name" value="SERINE_THREONINE-PROTEIN PHOSPHATASE 7"/>
    <property type="match status" value="1"/>
</dbReference>
<dbReference type="Proteomes" id="UP001472677">
    <property type="component" value="Unassembled WGS sequence"/>
</dbReference>
<organism evidence="6 7">
    <name type="scientific">Hibiscus sabdariffa</name>
    <name type="common">roselle</name>
    <dbReference type="NCBI Taxonomy" id="183260"/>
    <lineage>
        <taxon>Eukaryota</taxon>
        <taxon>Viridiplantae</taxon>
        <taxon>Streptophyta</taxon>
        <taxon>Embryophyta</taxon>
        <taxon>Tracheophyta</taxon>
        <taxon>Spermatophyta</taxon>
        <taxon>Magnoliopsida</taxon>
        <taxon>eudicotyledons</taxon>
        <taxon>Gunneridae</taxon>
        <taxon>Pentapetalae</taxon>
        <taxon>rosids</taxon>
        <taxon>malvids</taxon>
        <taxon>Malvales</taxon>
        <taxon>Malvaceae</taxon>
        <taxon>Malvoideae</taxon>
        <taxon>Hibiscus</taxon>
    </lineage>
</organism>
<protein>
    <recommendedName>
        <fullName evidence="5">Calcineurin-like phosphoesterase domain-containing protein</fullName>
    </recommendedName>
</protein>
<feature type="region of interest" description="Disordered" evidence="4">
    <location>
        <begin position="63"/>
        <end position="89"/>
    </location>
</feature>
<keyword evidence="3" id="KW-0464">Manganese</keyword>
<dbReference type="EMBL" id="JBBPBM010000035">
    <property type="protein sequence ID" value="KAK8530875.1"/>
    <property type="molecule type" value="Genomic_DNA"/>
</dbReference>
<proteinExistence type="predicted"/>
<gene>
    <name evidence="6" type="ORF">V6N12_013375</name>
</gene>
<accession>A0ABR2D806</accession>
<evidence type="ECO:0000256" key="3">
    <source>
        <dbReference type="ARBA" id="ARBA00023211"/>
    </source>
</evidence>
<dbReference type="InterPro" id="IPR029052">
    <property type="entry name" value="Metallo-depent_PP-like"/>
</dbReference>
<evidence type="ECO:0000259" key="5">
    <source>
        <dbReference type="Pfam" id="PF00149"/>
    </source>
</evidence>
<evidence type="ECO:0000256" key="2">
    <source>
        <dbReference type="ARBA" id="ARBA00022723"/>
    </source>
</evidence>
<feature type="domain" description="Calcineurin-like phosphoesterase" evidence="5">
    <location>
        <begin position="2"/>
        <end position="55"/>
    </location>
</feature>
<dbReference type="PANTHER" id="PTHR45668">
    <property type="entry name" value="SERINE/THREONINE-PROTEIN PHOSPHATASE 5-RELATED"/>
    <property type="match status" value="1"/>
</dbReference>